<accession>A0AA42BIE8</accession>
<reference evidence="2" key="1">
    <citation type="journal article" date="2023" name="Front. Microbiol.">
        <title>Ralstonia chuxiongensis sp. nov., Ralstonia mojiangensis sp. nov., and Ralstonia soli sp. nov., isolated from tobacco fields, are three novel species in the family Burkholderiaceae.</title>
        <authorList>
            <person name="Lu C.H."/>
            <person name="Zhang Y.Y."/>
            <person name="Jiang N."/>
            <person name="Chen W."/>
            <person name="Shao X."/>
            <person name="Zhao Z.M."/>
            <person name="Lu W.L."/>
            <person name="Hu X."/>
            <person name="Xi Y.X."/>
            <person name="Zou S.Y."/>
            <person name="Wei Q.J."/>
            <person name="Lin Z.L."/>
            <person name="Gong L."/>
            <person name="Gai X.T."/>
            <person name="Zhang L.Q."/>
            <person name="Li J.Y."/>
            <person name="Jin Y."/>
            <person name="Xia Z.Y."/>
        </authorList>
    </citation>
    <scope>NUCLEOTIDE SEQUENCE [LARGE SCALE GENOMIC DNA]</scope>
    <source>
        <strain evidence="2">21YRMH01-3</strain>
    </source>
</reference>
<comment type="caution">
    <text evidence="1">The sequence shown here is derived from an EMBL/GenBank/DDBJ whole genome shotgun (WGS) entry which is preliminary data.</text>
</comment>
<keyword evidence="2" id="KW-1185">Reference proteome</keyword>
<sequence length="298" mass="33185">MANSKKSEGGFMLNRRHFMMLAVLSIMGSLLGCTKSAGEGMTEIRFDLGKNIVDTARASGVPAFATDNIDGYISYSVSPVPDAVVAHYTREGFEIRWHPIFSLAMRADEKRFPDRRVQSVSLLLNDKSIKTNAEAQTLVEQTIAQFQRGKWQRYYDPESDVLLTGRSSLLNENGQFARFPRTIDPAYKIPAQDWPAVVQQGPIWRWVGDGVLAELSVKGDVGTAGLNYDVRLSFDLLDVALKRNAENLEQQLKEGDAKGWNSTAEHEADKKKRVELNKRLIENAIKRGDAVVSPGSSH</sequence>
<evidence type="ECO:0008006" key="3">
    <source>
        <dbReference type="Google" id="ProtNLM"/>
    </source>
</evidence>
<name>A0AA42BIE8_9RALS</name>
<protein>
    <recommendedName>
        <fullName evidence="3">Lipoprotein</fullName>
    </recommendedName>
</protein>
<dbReference type="RefSeq" id="WP_253534238.1">
    <property type="nucleotide sequence ID" value="NZ_JAMYWC010000001.1"/>
</dbReference>
<proteinExistence type="predicted"/>
<evidence type="ECO:0000313" key="2">
    <source>
        <dbReference type="Proteomes" id="UP001162793"/>
    </source>
</evidence>
<dbReference type="PROSITE" id="PS51257">
    <property type="entry name" value="PROKAR_LIPOPROTEIN"/>
    <property type="match status" value="1"/>
</dbReference>
<dbReference type="Proteomes" id="UP001162793">
    <property type="component" value="Unassembled WGS sequence"/>
</dbReference>
<organism evidence="1 2">
    <name type="scientific">Ralstonia chuxiongensis</name>
    <dbReference type="NCBI Taxonomy" id="2957504"/>
    <lineage>
        <taxon>Bacteria</taxon>
        <taxon>Pseudomonadati</taxon>
        <taxon>Pseudomonadota</taxon>
        <taxon>Betaproteobacteria</taxon>
        <taxon>Burkholderiales</taxon>
        <taxon>Burkholderiaceae</taxon>
        <taxon>Ralstonia</taxon>
    </lineage>
</organism>
<evidence type="ECO:0000313" key="1">
    <source>
        <dbReference type="EMBL" id="MCP1170777.1"/>
    </source>
</evidence>
<dbReference type="AlphaFoldDB" id="A0AA42BIE8"/>
<dbReference type="EMBL" id="JAMYWC010000001">
    <property type="protein sequence ID" value="MCP1170777.1"/>
    <property type="molecule type" value="Genomic_DNA"/>
</dbReference>
<gene>
    <name evidence="1" type="ORF">NKG59_00335</name>
</gene>